<name>A7SBV9_NEMVE</name>
<accession>A7SBV9</accession>
<dbReference type="FunFam" id="3.10.290.60:FF:000003">
    <property type="entry name" value="Ubiquitin-like modifier activating enzyme 6"/>
    <property type="match status" value="1"/>
</dbReference>
<dbReference type="GO" id="GO:0019780">
    <property type="term" value="F:FAT10 activating enzyme activity"/>
    <property type="evidence" value="ECO:0000318"/>
    <property type="project" value="GO_Central"/>
</dbReference>
<dbReference type="InterPro" id="IPR038252">
    <property type="entry name" value="UBA_E1_C_sf"/>
</dbReference>
<evidence type="ECO:0000256" key="7">
    <source>
        <dbReference type="ARBA" id="ARBA00022786"/>
    </source>
</evidence>
<dbReference type="NCBIfam" id="TIGR01408">
    <property type="entry name" value="Ube1"/>
    <property type="match status" value="1"/>
</dbReference>
<dbReference type="FunFam" id="3.40.50.720:FF:000015">
    <property type="entry name" value="Ubiquitin-activating enzyme E1 1"/>
    <property type="match status" value="1"/>
</dbReference>
<evidence type="ECO:0000256" key="5">
    <source>
        <dbReference type="ARBA" id="ARBA00022598"/>
    </source>
</evidence>
<keyword evidence="6" id="KW-0547">Nucleotide-binding</keyword>
<dbReference type="InterPro" id="IPR042449">
    <property type="entry name" value="Ub-E1_IAD_1"/>
</dbReference>
<evidence type="ECO:0000259" key="9">
    <source>
        <dbReference type="SMART" id="SM00985"/>
    </source>
</evidence>
<evidence type="ECO:0000313" key="10">
    <source>
        <dbReference type="EMBL" id="EDO38775.1"/>
    </source>
</evidence>
<dbReference type="Pfam" id="PF10585">
    <property type="entry name" value="UBA_E1_SCCH"/>
    <property type="match status" value="1"/>
</dbReference>
<dbReference type="InterPro" id="IPR000594">
    <property type="entry name" value="ThiF_NAD_FAD-bd"/>
</dbReference>
<evidence type="ECO:0000256" key="4">
    <source>
        <dbReference type="ARBA" id="ARBA00012990"/>
    </source>
</evidence>
<evidence type="ECO:0000256" key="6">
    <source>
        <dbReference type="ARBA" id="ARBA00022741"/>
    </source>
</evidence>
<evidence type="ECO:0000256" key="2">
    <source>
        <dbReference type="ARBA" id="ARBA00004906"/>
    </source>
</evidence>
<dbReference type="InParanoid" id="A7SBV9"/>
<dbReference type="GO" id="GO:0005737">
    <property type="term" value="C:cytoplasm"/>
    <property type="evidence" value="ECO:0000318"/>
    <property type="project" value="GO_Central"/>
</dbReference>
<evidence type="ECO:0000256" key="1">
    <source>
        <dbReference type="ARBA" id="ARBA00000488"/>
    </source>
</evidence>
<dbReference type="PhylomeDB" id="A7SBV9"/>
<dbReference type="SMART" id="SM00985">
    <property type="entry name" value="UBA_e1_C"/>
    <property type="match status" value="1"/>
</dbReference>
<dbReference type="Gene3D" id="2.40.30.180">
    <property type="entry name" value="Ubiquitin-activating enzyme E1, FCCH domain"/>
    <property type="match status" value="1"/>
</dbReference>
<dbReference type="Gene3D" id="3.50.50.80">
    <property type="entry name" value="Ubiquitin-activating enzyme E1, inactive adenylation domain, subdomain 1"/>
    <property type="match status" value="1"/>
</dbReference>
<dbReference type="GO" id="GO:0006511">
    <property type="term" value="P:ubiquitin-dependent protein catabolic process"/>
    <property type="evidence" value="ECO:0000318"/>
    <property type="project" value="GO_Central"/>
</dbReference>
<dbReference type="Gene3D" id="3.10.290.60">
    <property type="entry name" value="Ubiquitin-activating enzyme E1, UFD domain"/>
    <property type="match status" value="1"/>
</dbReference>
<keyword evidence="11" id="KW-1185">Reference proteome</keyword>
<dbReference type="EMBL" id="DS469619">
    <property type="protein sequence ID" value="EDO38775.1"/>
    <property type="molecule type" value="Genomic_DNA"/>
</dbReference>
<dbReference type="FunFam" id="3.50.50.80:FF:000001">
    <property type="entry name" value="ubiquitin-like modifier-activating enzyme 1"/>
    <property type="match status" value="1"/>
</dbReference>
<dbReference type="STRING" id="45351.A7SBV9"/>
<dbReference type="PANTHER" id="PTHR10953:SF186">
    <property type="entry name" value="UBIQUITIN-LIKE MODIFIER-ACTIVATING ENZYME 6"/>
    <property type="match status" value="1"/>
</dbReference>
<dbReference type="Gene3D" id="3.40.50.720">
    <property type="entry name" value="NAD(P)-binding Rossmann-like Domain"/>
    <property type="match status" value="1"/>
</dbReference>
<dbReference type="UniPathway" id="UPA00143"/>
<dbReference type="eggNOG" id="KOG2012">
    <property type="taxonomic scope" value="Eukaryota"/>
</dbReference>
<dbReference type="GO" id="GO:0006974">
    <property type="term" value="P:DNA damage response"/>
    <property type="evidence" value="ECO:0000318"/>
    <property type="project" value="GO_Central"/>
</dbReference>
<evidence type="ECO:0000256" key="8">
    <source>
        <dbReference type="ARBA" id="ARBA00022840"/>
    </source>
</evidence>
<dbReference type="PRINTS" id="PR01849">
    <property type="entry name" value="UBIQUITINACT"/>
</dbReference>
<dbReference type="InterPro" id="IPR042302">
    <property type="entry name" value="E1_FCCH_sf"/>
</dbReference>
<dbReference type="Gene3D" id="1.10.10.2660">
    <property type="entry name" value="Ubiquitin-activating enzyme E1, SCCH domain"/>
    <property type="match status" value="1"/>
</dbReference>
<dbReference type="FunFam" id="2.40.30.180:FF:000001">
    <property type="entry name" value="ubiquitin-like modifier-activating enzyme 1"/>
    <property type="match status" value="1"/>
</dbReference>
<dbReference type="AlphaFoldDB" id="A7SBV9"/>
<dbReference type="InterPro" id="IPR045886">
    <property type="entry name" value="ThiF/MoeB/HesA"/>
</dbReference>
<dbReference type="InterPro" id="IPR019572">
    <property type="entry name" value="UBA_E1_SCCH"/>
</dbReference>
<proteinExistence type="inferred from homology"/>
<dbReference type="SUPFAM" id="SSF69572">
    <property type="entry name" value="Activating enzymes of the ubiquitin-like proteins"/>
    <property type="match status" value="2"/>
</dbReference>
<sequence>MLGDQAMQKMAHASVFLSGVGGLGVEIAKNLTLAGIKSITLHDTRAASMADLGSQFFLREDDVTSSRNRAVASAGRVAELNPYVSVHTQTDALDENNLDVLKNYQCVILTDAPLSVQLKVNSYCRSQKPQKQFISTSLYGIFGCLFCDFGNEFEVLDTTGEEPKEFFIGKITKDNPGVVTTLDNTLHGLETGDTITCKEIVGMEKLNNTQCTVSRVLSPYAFTISDTTGDEYGPYKHGGIARQVRPSSTILKFESLERQLEKPDILTADLCKMELPVQLHLGFRSLMAFQQKNGHLPNVRNEQDAAEVLRIATELNSQTENKVDVISSDVIRKMSFVGRGYFAPLSAAMGGIAAQEVLKALTGKYMPIRQWLYLDCIELLPYQENVSPTSFSPRCDRYDALRVCIGDELVRRIADLKLFMVGCGAIGCEFLKNFALLGIASGNNGLISITDNDLIEKSNLNRQFLFRPHHIQKAKSTTSATSTKEINPSLHIEAHQQKVCPDTEQDTFNDAFFESQEVVVNALDNVEARRYVDSRCVSNQRALLETGTMGAKGHVQVIVPHLTESYTSQRDPVDQEVPYCTLKSFPAIIEHCIQWARDKFESSFTQKAGLFKKFWGTHQSPQELLQKLETGTEVDGLGQVLGMMRRRPVTWGECVALARVKFEKYFNHKAKQLIHAFPVDTRLKDGSLFWQSPKRPPTPQVFNPDNDIDLLFVSTAARLYADVYGITVTEQDMSQQAILPLVQTAKVPEFVPSNKTIETDETANPKEKNLKTSHGEDDLQACREDLTRIIADEPTGSYGHVTFLSLGIYPLEFEKDDDRNGHIDFITAAANLRARMYSIETADRLKVKRIAGKIIPAIATTTAAVAGLVRATIELVKIVMGRPRDDYRNGFMNLALPYVIFSEPGPAATTVIRPGLTFTIWDRWIVKGNKNFKLKDFNQCIKDQYGLQVTMVVQGVKMIYVPVVPGHAKRLDHKMTKLLKLSPSQTYTDLTVSFAGPNADEEDLPGPPVRYYV</sequence>
<comment type="pathway">
    <text evidence="2">Protein modification; protein ubiquitination.</text>
</comment>
<dbReference type="GO" id="GO:0005524">
    <property type="term" value="F:ATP binding"/>
    <property type="evidence" value="ECO:0007669"/>
    <property type="project" value="UniProtKB-KW"/>
</dbReference>
<keyword evidence="7" id="KW-0833">Ubl conjugation pathway</keyword>
<dbReference type="EC" id="6.2.1.45" evidence="4"/>
<evidence type="ECO:0000256" key="3">
    <source>
        <dbReference type="ARBA" id="ARBA00005673"/>
    </source>
</evidence>
<dbReference type="FunFam" id="1.10.10.2660:FF:000003">
    <property type="entry name" value="ubiquitin-like modifier-activating enzyme 6 isoform X1"/>
    <property type="match status" value="1"/>
</dbReference>
<comment type="catalytic activity">
    <reaction evidence="1">
        <text>ATP + ubiquitin + [E1 ubiquitin-activating enzyme]-L-cysteine = AMP + diphosphate + S-ubiquitinyl-[E1 ubiquitin-activating enzyme]-L-cysteine.</text>
        <dbReference type="EC" id="6.2.1.45"/>
    </reaction>
</comment>
<dbReference type="GO" id="GO:0005634">
    <property type="term" value="C:nucleus"/>
    <property type="evidence" value="ECO:0000318"/>
    <property type="project" value="GO_Central"/>
</dbReference>
<keyword evidence="5" id="KW-0436">Ligase</keyword>
<dbReference type="Pfam" id="PF00899">
    <property type="entry name" value="ThiF"/>
    <property type="match status" value="2"/>
</dbReference>
<dbReference type="PANTHER" id="PTHR10953">
    <property type="entry name" value="UBIQUITIN-ACTIVATING ENZYME E1"/>
    <property type="match status" value="1"/>
</dbReference>
<dbReference type="InterPro" id="IPR018965">
    <property type="entry name" value="Ub-activating_enz_E1_C"/>
</dbReference>
<dbReference type="GO" id="GO:0004839">
    <property type="term" value="F:ubiquitin activating enzyme activity"/>
    <property type="evidence" value="ECO:0000318"/>
    <property type="project" value="GO_Central"/>
</dbReference>
<feature type="domain" description="Ubiquitin-activating enzyme E1 C-terminal" evidence="9">
    <location>
        <begin position="887"/>
        <end position="1009"/>
    </location>
</feature>
<dbReference type="OMA" id="WSHCVEL"/>
<dbReference type="InterPro" id="IPR000011">
    <property type="entry name" value="UBQ/SUMO-activ_enz_E1-like"/>
</dbReference>
<dbReference type="InterPro" id="IPR042063">
    <property type="entry name" value="Ubi_acti_E1_SCCH"/>
</dbReference>
<dbReference type="HOGENOM" id="CLU_002556_0_0_1"/>
<dbReference type="Gene3D" id="3.40.50.12550">
    <property type="entry name" value="Ubiquitin-activating enzyme E1, inactive adenylation domain, subdomain 2"/>
    <property type="match status" value="1"/>
</dbReference>
<dbReference type="Pfam" id="PF09358">
    <property type="entry name" value="E1_UFD"/>
    <property type="match status" value="1"/>
</dbReference>
<dbReference type="InterPro" id="IPR035985">
    <property type="entry name" value="Ubiquitin-activating_enz"/>
</dbReference>
<dbReference type="GO" id="GO:0016567">
    <property type="term" value="P:protein ubiquitination"/>
    <property type="evidence" value="ECO:0000318"/>
    <property type="project" value="GO_Central"/>
</dbReference>
<dbReference type="Proteomes" id="UP000001593">
    <property type="component" value="Unassembled WGS sequence"/>
</dbReference>
<keyword evidence="8" id="KW-0067">ATP-binding</keyword>
<evidence type="ECO:0000313" key="11">
    <source>
        <dbReference type="Proteomes" id="UP000001593"/>
    </source>
</evidence>
<comment type="similarity">
    <text evidence="3">Belongs to the ubiquitin-activating E1 family.</text>
</comment>
<organism evidence="10 11">
    <name type="scientific">Nematostella vectensis</name>
    <name type="common">Starlet sea anemone</name>
    <dbReference type="NCBI Taxonomy" id="45351"/>
    <lineage>
        <taxon>Eukaryota</taxon>
        <taxon>Metazoa</taxon>
        <taxon>Cnidaria</taxon>
        <taxon>Anthozoa</taxon>
        <taxon>Hexacorallia</taxon>
        <taxon>Actiniaria</taxon>
        <taxon>Edwardsiidae</taxon>
        <taxon>Nematostella</taxon>
    </lineage>
</organism>
<dbReference type="InterPro" id="IPR018075">
    <property type="entry name" value="UBQ-activ_enz_E1"/>
</dbReference>
<reference evidence="10 11" key="1">
    <citation type="journal article" date="2007" name="Science">
        <title>Sea anemone genome reveals ancestral eumetazoan gene repertoire and genomic organization.</title>
        <authorList>
            <person name="Putnam N.H."/>
            <person name="Srivastava M."/>
            <person name="Hellsten U."/>
            <person name="Dirks B."/>
            <person name="Chapman J."/>
            <person name="Salamov A."/>
            <person name="Terry A."/>
            <person name="Shapiro H."/>
            <person name="Lindquist E."/>
            <person name="Kapitonov V.V."/>
            <person name="Jurka J."/>
            <person name="Genikhovich G."/>
            <person name="Grigoriev I.V."/>
            <person name="Lucas S.M."/>
            <person name="Steele R.E."/>
            <person name="Finnerty J.R."/>
            <person name="Technau U."/>
            <person name="Martindale M.Q."/>
            <person name="Rokhsar D.S."/>
        </authorList>
    </citation>
    <scope>NUCLEOTIDE SEQUENCE [LARGE SCALE GENOMIC DNA]</scope>
    <source>
        <strain evidence="11">CH2 X CH6</strain>
    </source>
</reference>
<gene>
    <name evidence="10" type="ORF">NEMVEDRAFT_v1g168765</name>
</gene>
<dbReference type="CDD" id="cd01490">
    <property type="entry name" value="Ube1_repeat2"/>
    <property type="match status" value="1"/>
</dbReference>
<protein>
    <recommendedName>
        <fullName evidence="4">E1 ubiquitin-activating enzyme</fullName>
        <ecNumber evidence="4">6.2.1.45</ecNumber>
    </recommendedName>
</protein>